<name>A0ABN1QX80_9ACTN</name>
<gene>
    <name evidence="1" type="ORF">GCM10009550_24080</name>
</gene>
<protein>
    <recommendedName>
        <fullName evidence="3">50S ribosomal protein L29</fullName>
    </recommendedName>
</protein>
<evidence type="ECO:0000313" key="1">
    <source>
        <dbReference type="EMBL" id="GAA0948057.1"/>
    </source>
</evidence>
<dbReference type="EMBL" id="BAAAHH010000007">
    <property type="protein sequence ID" value="GAA0948057.1"/>
    <property type="molecule type" value="Genomic_DNA"/>
</dbReference>
<proteinExistence type="predicted"/>
<evidence type="ECO:0000313" key="2">
    <source>
        <dbReference type="Proteomes" id="UP001500665"/>
    </source>
</evidence>
<sequence>MRRISTDLRVAAVRPSPVPPKEEKKMSLLSVEISRERIRALEEEVAALQWAAEIRRTRRETLRKVVADTGRATREEAGITLRRIRGLVARS</sequence>
<dbReference type="Proteomes" id="UP001500665">
    <property type="component" value="Unassembled WGS sequence"/>
</dbReference>
<evidence type="ECO:0008006" key="3">
    <source>
        <dbReference type="Google" id="ProtNLM"/>
    </source>
</evidence>
<accession>A0ABN1QX80</accession>
<organism evidence="1 2">
    <name type="scientific">Actinocorallia libanotica</name>
    <dbReference type="NCBI Taxonomy" id="46162"/>
    <lineage>
        <taxon>Bacteria</taxon>
        <taxon>Bacillati</taxon>
        <taxon>Actinomycetota</taxon>
        <taxon>Actinomycetes</taxon>
        <taxon>Streptosporangiales</taxon>
        <taxon>Thermomonosporaceae</taxon>
        <taxon>Actinocorallia</taxon>
    </lineage>
</organism>
<comment type="caution">
    <text evidence="1">The sequence shown here is derived from an EMBL/GenBank/DDBJ whole genome shotgun (WGS) entry which is preliminary data.</text>
</comment>
<keyword evidence="2" id="KW-1185">Reference proteome</keyword>
<reference evidence="1 2" key="1">
    <citation type="journal article" date="2019" name="Int. J. Syst. Evol. Microbiol.">
        <title>The Global Catalogue of Microorganisms (GCM) 10K type strain sequencing project: providing services to taxonomists for standard genome sequencing and annotation.</title>
        <authorList>
            <consortium name="The Broad Institute Genomics Platform"/>
            <consortium name="The Broad Institute Genome Sequencing Center for Infectious Disease"/>
            <person name="Wu L."/>
            <person name="Ma J."/>
        </authorList>
    </citation>
    <scope>NUCLEOTIDE SEQUENCE [LARGE SCALE GENOMIC DNA]</scope>
    <source>
        <strain evidence="1 2">JCM 10696</strain>
    </source>
</reference>